<reference evidence="5 6" key="1">
    <citation type="submission" date="2018-08" db="EMBL/GenBank/DDBJ databases">
        <title>A genome reference for cultivated species of the human gut microbiota.</title>
        <authorList>
            <person name="Zou Y."/>
            <person name="Xue W."/>
            <person name="Luo G."/>
        </authorList>
    </citation>
    <scope>NUCLEOTIDE SEQUENCE [LARGE SCALE GENOMIC DNA]</scope>
    <source>
        <strain evidence="4 6">AM29-12AC</strain>
        <strain evidence="3 5">TM04-30</strain>
    </source>
</reference>
<protein>
    <submittedName>
        <fullName evidence="4">Uncharacterized protein</fullName>
    </submittedName>
</protein>
<dbReference type="Proteomes" id="UP000260844">
    <property type="component" value="Unassembled WGS sequence"/>
</dbReference>
<dbReference type="Proteomes" id="UP001196342">
    <property type="component" value="Unassembled WGS sequence"/>
</dbReference>
<evidence type="ECO:0000256" key="1">
    <source>
        <dbReference type="SAM" id="MobiDB-lite"/>
    </source>
</evidence>
<evidence type="ECO:0000313" key="4">
    <source>
        <dbReference type="EMBL" id="RHE18754.1"/>
    </source>
</evidence>
<dbReference type="EMBL" id="QSPV01000013">
    <property type="protein sequence ID" value="RGJ91539.1"/>
    <property type="molecule type" value="Genomic_DNA"/>
</dbReference>
<evidence type="ECO:0000313" key="7">
    <source>
        <dbReference type="Proteomes" id="UP001196342"/>
    </source>
</evidence>
<dbReference type="AlphaFoldDB" id="A0A396B536"/>
<evidence type="ECO:0000313" key="2">
    <source>
        <dbReference type="EMBL" id="MBT8724876.1"/>
    </source>
</evidence>
<organism evidence="4 6">
    <name type="scientific">Bacteroides uniformis</name>
    <dbReference type="NCBI Taxonomy" id="820"/>
    <lineage>
        <taxon>Bacteria</taxon>
        <taxon>Pseudomonadati</taxon>
        <taxon>Bacteroidota</taxon>
        <taxon>Bacteroidia</taxon>
        <taxon>Bacteroidales</taxon>
        <taxon>Bacteroidaceae</taxon>
        <taxon>Bacteroides</taxon>
    </lineage>
</organism>
<evidence type="ECO:0000313" key="6">
    <source>
        <dbReference type="Proteomes" id="UP000283601"/>
    </source>
</evidence>
<dbReference type="RefSeq" id="WP_008777831.1">
    <property type="nucleotide sequence ID" value="NZ_JADNAV010000054.1"/>
</dbReference>
<evidence type="ECO:0000313" key="3">
    <source>
        <dbReference type="EMBL" id="RGJ91539.1"/>
    </source>
</evidence>
<accession>A0A396B536</accession>
<feature type="region of interest" description="Disordered" evidence="1">
    <location>
        <begin position="322"/>
        <end position="350"/>
    </location>
</feature>
<dbReference type="EMBL" id="JAFBJK010000002">
    <property type="protein sequence ID" value="MBT8724876.1"/>
    <property type="molecule type" value="Genomic_DNA"/>
</dbReference>
<name>A0A396B536_BACUN</name>
<evidence type="ECO:0000313" key="5">
    <source>
        <dbReference type="Proteomes" id="UP000260844"/>
    </source>
</evidence>
<comment type="caution">
    <text evidence="4">The sequence shown here is derived from an EMBL/GenBank/DDBJ whole genome shotgun (WGS) entry which is preliminary data.</text>
</comment>
<dbReference type="Proteomes" id="UP000283601">
    <property type="component" value="Unassembled WGS sequence"/>
</dbReference>
<gene>
    <name evidence="4" type="ORF">DW758_19255</name>
    <name evidence="3" type="ORF">DXD40_14615</name>
    <name evidence="2" type="ORF">JQN06_01645</name>
</gene>
<dbReference type="GeneID" id="69481257"/>
<proteinExistence type="predicted"/>
<sequence length="350" mass="41178">MKTEKQSRIMEMKEWIKEQQRRYLDEPRLKELTEVMKQTRVLVRKKEYRKLSELVRRYRKSEDVITQVSCLLSASYLFPTPEKTAETDRSELMEALKDTYFMEKNGSRLMDIRPEEAVPVHRMLAMYTFMQDVYSKENPESKQERPSPQEVRSSVRILDFHRKESDMWELCNLAVHLMPPSRYVALRYGLADDYDRLDRLNRSGPEPAYDEGVILESRLCRNAEKAAESIKDVRLPDFYLERLDGELEILGRIAASPDVVHDILQISPDFLAKYGIDKNVSATERSCQAEKAYRELDARFVRMTGRRPYADELFASIRRKRENSGIENRPRQAQRTILRNPPSKGRKMGI</sequence>
<dbReference type="EMBL" id="QSJZ01000024">
    <property type="protein sequence ID" value="RHE18754.1"/>
    <property type="molecule type" value="Genomic_DNA"/>
</dbReference>
<reference evidence="2 7" key="2">
    <citation type="submission" date="2020-12" db="EMBL/GenBank/DDBJ databases">
        <title>Microorganisms.</title>
        <authorList>
            <person name="Matos J."/>
            <person name="Faleiro L."/>
            <person name="Duarte I."/>
        </authorList>
    </citation>
    <scope>NUCLEOTIDE SEQUENCE [LARGE SCALE GENOMIC DNA]</scope>
    <source>
        <strain evidence="2 7">PtFD3Pch2</strain>
    </source>
</reference>
<keyword evidence="7" id="KW-1185">Reference proteome</keyword>